<comment type="caution">
    <text evidence="2">The sequence shown here is derived from an EMBL/GenBank/DDBJ whole genome shotgun (WGS) entry which is preliminary data.</text>
</comment>
<evidence type="ECO:0000313" key="3">
    <source>
        <dbReference type="Proteomes" id="UP000196536"/>
    </source>
</evidence>
<dbReference type="RefSeq" id="WP_087621545.1">
    <property type="nucleotide sequence ID" value="NZ_NEXX01000006.1"/>
</dbReference>
<feature type="domain" description="DUF4440" evidence="1">
    <location>
        <begin position="6"/>
        <end position="111"/>
    </location>
</feature>
<dbReference type="Gene3D" id="3.10.450.50">
    <property type="match status" value="1"/>
</dbReference>
<dbReference type="InterPro" id="IPR032710">
    <property type="entry name" value="NTF2-like_dom_sf"/>
</dbReference>
<dbReference type="InterPro" id="IPR027843">
    <property type="entry name" value="DUF4440"/>
</dbReference>
<dbReference type="SUPFAM" id="SSF54427">
    <property type="entry name" value="NTF2-like"/>
    <property type="match status" value="1"/>
</dbReference>
<organism evidence="2 3">
    <name type="scientific">Acinetobacter populi</name>
    <dbReference type="NCBI Taxonomy" id="1582270"/>
    <lineage>
        <taxon>Bacteria</taxon>
        <taxon>Pseudomonadati</taxon>
        <taxon>Pseudomonadota</taxon>
        <taxon>Gammaproteobacteria</taxon>
        <taxon>Moraxellales</taxon>
        <taxon>Moraxellaceae</taxon>
        <taxon>Acinetobacter</taxon>
    </lineage>
</organism>
<evidence type="ECO:0000259" key="1">
    <source>
        <dbReference type="Pfam" id="PF14534"/>
    </source>
</evidence>
<reference evidence="2 3" key="1">
    <citation type="submission" date="2017-05" db="EMBL/GenBank/DDBJ databases">
        <title>Acinetobacter populi ANC 5415 (= PBJ7), whole genome shotgun sequencing project.</title>
        <authorList>
            <person name="Nemec A."/>
            <person name="Radolfova-Krizova L."/>
        </authorList>
    </citation>
    <scope>NUCLEOTIDE SEQUENCE [LARGE SCALE GENOMIC DNA]</scope>
    <source>
        <strain evidence="2 3">PBJ7</strain>
    </source>
</reference>
<dbReference type="OrthoDB" id="8912653at2"/>
<dbReference type="Pfam" id="PF14534">
    <property type="entry name" value="DUF4440"/>
    <property type="match status" value="1"/>
</dbReference>
<evidence type="ECO:0000313" key="2">
    <source>
        <dbReference type="EMBL" id="OUY05992.1"/>
    </source>
</evidence>
<protein>
    <submittedName>
        <fullName evidence="2">DUF4440 domain-containing protein</fullName>
    </submittedName>
</protein>
<dbReference type="Proteomes" id="UP000196536">
    <property type="component" value="Unassembled WGS sequence"/>
</dbReference>
<keyword evidence="3" id="KW-1185">Reference proteome</keyword>
<dbReference type="AlphaFoldDB" id="A0A1Z9YUT2"/>
<sequence>MDDILIQELEEERFRSIVEKRYEDFAKLAHPEMIYTHTTGITDTKDSYLNKLFAGHYDYKWIKHPISKIQIVGDIALVFGEMHSNLIAGNVEKSLKNKSLAVWKKENNDWLFYAYQPTPLP</sequence>
<gene>
    <name evidence="2" type="ORF">CAP51_14870</name>
</gene>
<dbReference type="EMBL" id="NEXX01000006">
    <property type="protein sequence ID" value="OUY05992.1"/>
    <property type="molecule type" value="Genomic_DNA"/>
</dbReference>
<proteinExistence type="predicted"/>
<accession>A0A1Z9YUT2</accession>
<name>A0A1Z9YUT2_9GAMM</name>